<keyword evidence="3 8" id="KW-0375">Hydrogen ion transport</keyword>
<keyword evidence="10" id="KW-1185">Reference proteome</keyword>
<evidence type="ECO:0000313" key="10">
    <source>
        <dbReference type="Proteomes" id="UP001155128"/>
    </source>
</evidence>
<evidence type="ECO:0000256" key="8">
    <source>
        <dbReference type="HAMAP-Rule" id="MF_01416"/>
    </source>
</evidence>
<dbReference type="GO" id="GO:0045259">
    <property type="term" value="C:proton-transporting ATP synthase complex"/>
    <property type="evidence" value="ECO:0007669"/>
    <property type="project" value="UniProtKB-KW"/>
</dbReference>
<keyword evidence="4 8" id="KW-0406">Ion transport</keyword>
<evidence type="ECO:0000256" key="4">
    <source>
        <dbReference type="ARBA" id="ARBA00023065"/>
    </source>
</evidence>
<dbReference type="NCBIfam" id="NF004402">
    <property type="entry name" value="PRK05758.2-2"/>
    <property type="match status" value="1"/>
</dbReference>
<dbReference type="PROSITE" id="PS00389">
    <property type="entry name" value="ATPASE_DELTA"/>
    <property type="match status" value="1"/>
</dbReference>
<gene>
    <name evidence="8" type="primary">atpH</name>
    <name evidence="9" type="ORF">NDO55_01175</name>
</gene>
<dbReference type="PRINTS" id="PR00125">
    <property type="entry name" value="ATPASEDELTA"/>
</dbReference>
<sequence>MKASLAGRYASALFELARDKGSLDTVKASLDKIGDALDQSDDLQALIDSPAISRDQALRAMKAIGAELKIDALTQNFLGVLADNGRIGALGDAIRVFDALVAAHRGEARATVTSARALTDAQLKALSDKLTSRVGRTVSLDTHVDPDLLGGVRIQLGSELIDASVATKLNNLAKAMKG</sequence>
<organism evidence="9 10">
    <name type="scientific">Sphingomicrobium sediminis</name>
    <dbReference type="NCBI Taxonomy" id="2950949"/>
    <lineage>
        <taxon>Bacteria</taxon>
        <taxon>Pseudomonadati</taxon>
        <taxon>Pseudomonadota</taxon>
        <taxon>Alphaproteobacteria</taxon>
        <taxon>Sphingomonadales</taxon>
        <taxon>Sphingomonadaceae</taxon>
        <taxon>Sphingomicrobium</taxon>
    </lineage>
</organism>
<accession>A0A9X2EIW2</accession>
<dbReference type="EMBL" id="JAMSHT010000001">
    <property type="protein sequence ID" value="MCM8556429.1"/>
    <property type="molecule type" value="Genomic_DNA"/>
</dbReference>
<keyword evidence="8" id="KW-1003">Cell membrane</keyword>
<protein>
    <recommendedName>
        <fullName evidence="8">ATP synthase subunit delta</fullName>
    </recommendedName>
    <alternativeName>
        <fullName evidence="8">ATP synthase F(1) sector subunit delta</fullName>
    </alternativeName>
    <alternativeName>
        <fullName evidence="8">F-type ATPase subunit delta</fullName>
        <shortName evidence="8">F-ATPase subunit delta</shortName>
    </alternativeName>
</protein>
<name>A0A9X2EIW2_9SPHN</name>
<dbReference type="InterPro" id="IPR020781">
    <property type="entry name" value="ATPase_OSCP/d_CS"/>
</dbReference>
<dbReference type="Proteomes" id="UP001155128">
    <property type="component" value="Unassembled WGS sequence"/>
</dbReference>
<keyword evidence="7 8" id="KW-0066">ATP synthesis</keyword>
<dbReference type="HAMAP" id="MF_01416">
    <property type="entry name" value="ATP_synth_delta_bact"/>
    <property type="match status" value="1"/>
</dbReference>
<evidence type="ECO:0000313" key="9">
    <source>
        <dbReference type="EMBL" id="MCM8556429.1"/>
    </source>
</evidence>
<keyword evidence="6 8" id="KW-0139">CF(1)</keyword>
<dbReference type="SUPFAM" id="SSF47928">
    <property type="entry name" value="N-terminal domain of the delta subunit of the F1F0-ATP synthase"/>
    <property type="match status" value="1"/>
</dbReference>
<evidence type="ECO:0000256" key="3">
    <source>
        <dbReference type="ARBA" id="ARBA00022781"/>
    </source>
</evidence>
<comment type="function">
    <text evidence="8">This protein is part of the stalk that links CF(0) to CF(1). It either transmits conformational changes from CF(0) to CF(1) or is implicated in proton conduction.</text>
</comment>
<dbReference type="AlphaFoldDB" id="A0A9X2EIW2"/>
<evidence type="ECO:0000256" key="1">
    <source>
        <dbReference type="ARBA" id="ARBA00004370"/>
    </source>
</evidence>
<comment type="function">
    <text evidence="8">F(1)F(0) ATP synthase produces ATP from ADP in the presence of a proton or sodium gradient. F-type ATPases consist of two structural domains, F(1) containing the extramembraneous catalytic core and F(0) containing the membrane proton channel, linked together by a central stalk and a peripheral stalk. During catalysis, ATP synthesis in the catalytic domain of F(1) is coupled via a rotary mechanism of the central stalk subunits to proton translocation.</text>
</comment>
<keyword evidence="5 8" id="KW-0472">Membrane</keyword>
<dbReference type="NCBIfam" id="TIGR01145">
    <property type="entry name" value="ATP_synt_delta"/>
    <property type="match status" value="1"/>
</dbReference>
<dbReference type="NCBIfam" id="NF004406">
    <property type="entry name" value="PRK05758.3-2"/>
    <property type="match status" value="1"/>
</dbReference>
<comment type="subcellular location">
    <subcellularLocation>
        <location evidence="8">Cell membrane</location>
        <topology evidence="8">Peripheral membrane protein</topology>
    </subcellularLocation>
    <subcellularLocation>
        <location evidence="1">Membrane</location>
    </subcellularLocation>
</comment>
<dbReference type="InterPro" id="IPR026015">
    <property type="entry name" value="ATP_synth_OSCP/delta_N_sf"/>
</dbReference>
<evidence type="ECO:0000256" key="7">
    <source>
        <dbReference type="ARBA" id="ARBA00023310"/>
    </source>
</evidence>
<dbReference type="InterPro" id="IPR000711">
    <property type="entry name" value="ATPase_OSCP/dsu"/>
</dbReference>
<dbReference type="Gene3D" id="1.10.520.20">
    <property type="entry name" value="N-terminal domain of the delta subunit of the F1F0-ATP synthase"/>
    <property type="match status" value="1"/>
</dbReference>
<dbReference type="Pfam" id="PF00213">
    <property type="entry name" value="OSCP"/>
    <property type="match status" value="1"/>
</dbReference>
<dbReference type="GO" id="GO:0005886">
    <property type="term" value="C:plasma membrane"/>
    <property type="evidence" value="ECO:0007669"/>
    <property type="project" value="UniProtKB-SubCell"/>
</dbReference>
<dbReference type="GO" id="GO:0046933">
    <property type="term" value="F:proton-transporting ATP synthase activity, rotational mechanism"/>
    <property type="evidence" value="ECO:0007669"/>
    <property type="project" value="UniProtKB-UniRule"/>
</dbReference>
<keyword evidence="2 8" id="KW-0813">Transport</keyword>
<dbReference type="PANTHER" id="PTHR11910">
    <property type="entry name" value="ATP SYNTHASE DELTA CHAIN"/>
    <property type="match status" value="1"/>
</dbReference>
<evidence type="ECO:0000256" key="6">
    <source>
        <dbReference type="ARBA" id="ARBA00023196"/>
    </source>
</evidence>
<reference evidence="9" key="1">
    <citation type="submission" date="2022-06" db="EMBL/GenBank/DDBJ databases">
        <title>Sphingomicrobium sedimins sp. nov., a marine bacterium isolated from tidal flat.</title>
        <authorList>
            <person name="Kim C.-H."/>
            <person name="Yoo Y."/>
            <person name="Kim J.-J."/>
        </authorList>
    </citation>
    <scope>NUCLEOTIDE SEQUENCE</scope>
    <source>
        <strain evidence="9">GRR-S6-50</strain>
    </source>
</reference>
<evidence type="ECO:0000256" key="5">
    <source>
        <dbReference type="ARBA" id="ARBA00023136"/>
    </source>
</evidence>
<proteinExistence type="inferred from homology"/>
<comment type="similarity">
    <text evidence="8">Belongs to the ATPase delta chain family.</text>
</comment>
<comment type="caution">
    <text evidence="9">The sequence shown here is derived from an EMBL/GenBank/DDBJ whole genome shotgun (WGS) entry which is preliminary data.</text>
</comment>
<evidence type="ECO:0000256" key="2">
    <source>
        <dbReference type="ARBA" id="ARBA00022448"/>
    </source>
</evidence>